<dbReference type="Proteomes" id="UP000323924">
    <property type="component" value="Unassembled WGS sequence"/>
</dbReference>
<organism evidence="2 3">
    <name type="scientific">Pseudomonas chlororaphis</name>
    <dbReference type="NCBI Taxonomy" id="587753"/>
    <lineage>
        <taxon>Bacteria</taxon>
        <taxon>Pseudomonadati</taxon>
        <taxon>Pseudomonadota</taxon>
        <taxon>Gammaproteobacteria</taxon>
        <taxon>Pseudomonadales</taxon>
        <taxon>Pseudomonadaceae</taxon>
        <taxon>Pseudomonas</taxon>
    </lineage>
</organism>
<evidence type="ECO:0000313" key="2">
    <source>
        <dbReference type="EMBL" id="KAA5843543.1"/>
    </source>
</evidence>
<evidence type="ECO:0000256" key="1">
    <source>
        <dbReference type="SAM" id="Coils"/>
    </source>
</evidence>
<protein>
    <submittedName>
        <fullName evidence="2">Uncharacterized protein</fullName>
    </submittedName>
</protein>
<feature type="coiled-coil region" evidence="1">
    <location>
        <begin position="71"/>
        <end position="98"/>
    </location>
</feature>
<evidence type="ECO:0000313" key="3">
    <source>
        <dbReference type="Proteomes" id="UP000323924"/>
    </source>
</evidence>
<dbReference type="EMBL" id="VWPC01000007">
    <property type="protein sequence ID" value="KAA5843543.1"/>
    <property type="molecule type" value="Genomic_DNA"/>
</dbReference>
<gene>
    <name evidence="2" type="ORF">F2A38_09710</name>
</gene>
<dbReference type="AlphaFoldDB" id="A0AB34C7H1"/>
<name>A0AB34C7H1_9PSED</name>
<accession>A0AB34C7H1</accession>
<keyword evidence="1" id="KW-0175">Coiled coil</keyword>
<proteinExistence type="predicted"/>
<sequence length="153" mass="15658">MSISVGFPAAGAITINGKSPATIEALSQGAADSAAQVLGIDEEGKLRVASGSEAEKAETQDSEGDNQSLVVKMLLKRMKELQAQLQEQQQQLAAAQAASYPTPEAKATMVMAIQGQIAGTNGALQEVAGKLVKELSKELSKDASSGALVSTTA</sequence>
<dbReference type="RefSeq" id="WP_087088499.1">
    <property type="nucleotide sequence ID" value="NZ_FMCZ01000001.1"/>
</dbReference>
<reference evidence="2 3" key="1">
    <citation type="submission" date="2019-09" db="EMBL/GenBank/DDBJ databases">
        <authorList>
            <person name="Vacheron J."/>
            <person name="Dubost A."/>
            <person name="Prigent-Combaret C."/>
            <person name="Muller D."/>
        </authorList>
    </citation>
    <scope>NUCLEOTIDE SEQUENCE [LARGE SCALE GENOMIC DNA]</scope>
    <source>
        <strain evidence="2 3">JV497</strain>
    </source>
</reference>
<comment type="caution">
    <text evidence="2">The sequence shown here is derived from an EMBL/GenBank/DDBJ whole genome shotgun (WGS) entry which is preliminary data.</text>
</comment>